<dbReference type="Proteomes" id="UP001304683">
    <property type="component" value="Chromosome"/>
</dbReference>
<name>A0ABZ0QSB4_9FIRM</name>
<dbReference type="Pfam" id="PF13847">
    <property type="entry name" value="Methyltransf_31"/>
    <property type="match status" value="1"/>
</dbReference>
<evidence type="ECO:0000313" key="4">
    <source>
        <dbReference type="Proteomes" id="UP001304683"/>
    </source>
</evidence>
<accession>A0ABZ0QSB4</accession>
<organism evidence="3 4">
    <name type="scientific">Thermaerobacter composti</name>
    <dbReference type="NCBI Taxonomy" id="554949"/>
    <lineage>
        <taxon>Bacteria</taxon>
        <taxon>Bacillati</taxon>
        <taxon>Bacillota</taxon>
        <taxon>Clostridia</taxon>
        <taxon>Eubacteriales</taxon>
        <taxon>Clostridiales Family XVII. Incertae Sedis</taxon>
        <taxon>Thermaerobacter</taxon>
    </lineage>
</organism>
<proteinExistence type="predicted"/>
<sequence>MACPPFSADHAGAANQPAPQAAHHGRRSHGAAHHGPWEAQVSWAEIFEHQKRRQALVEEWLEWLDLRPGDHLVDLGAGPGLTSLLAARRVQPHGRVYAVDHWPEALRFLRRQVEGESLDNVRAIQADIAQDDLAGVIPPQHARKVVLAHVLHHIPDPRAVLGRLHRWLLPGARMVVAEFDPEGAGEVGPPRAERIAEADLAGWLTGEGFKILGRRHYPEQEQYAILVEPA</sequence>
<feature type="region of interest" description="Disordered" evidence="1">
    <location>
        <begin position="1"/>
        <end position="35"/>
    </location>
</feature>
<keyword evidence="4" id="KW-1185">Reference proteome</keyword>
<dbReference type="PANTHER" id="PTHR43861">
    <property type="entry name" value="TRANS-ACONITATE 2-METHYLTRANSFERASE-RELATED"/>
    <property type="match status" value="1"/>
</dbReference>
<evidence type="ECO:0000313" key="3">
    <source>
        <dbReference type="EMBL" id="WPD19293.1"/>
    </source>
</evidence>
<evidence type="ECO:0000256" key="1">
    <source>
        <dbReference type="SAM" id="MobiDB-lite"/>
    </source>
</evidence>
<dbReference type="SUPFAM" id="SSF53335">
    <property type="entry name" value="S-adenosyl-L-methionine-dependent methyltransferases"/>
    <property type="match status" value="1"/>
</dbReference>
<evidence type="ECO:0000259" key="2">
    <source>
        <dbReference type="Pfam" id="PF13847"/>
    </source>
</evidence>
<dbReference type="CDD" id="cd02440">
    <property type="entry name" value="AdoMet_MTases"/>
    <property type="match status" value="1"/>
</dbReference>
<feature type="compositionally biased region" description="Basic residues" evidence="1">
    <location>
        <begin position="23"/>
        <end position="32"/>
    </location>
</feature>
<dbReference type="GO" id="GO:0008168">
    <property type="term" value="F:methyltransferase activity"/>
    <property type="evidence" value="ECO:0007669"/>
    <property type="project" value="UniProtKB-KW"/>
</dbReference>
<keyword evidence="3" id="KW-0808">Transferase</keyword>
<protein>
    <submittedName>
        <fullName evidence="3">Methyltransferase domain-containing protein</fullName>
    </submittedName>
</protein>
<dbReference type="GO" id="GO:0032259">
    <property type="term" value="P:methylation"/>
    <property type="evidence" value="ECO:0007669"/>
    <property type="project" value="UniProtKB-KW"/>
</dbReference>
<feature type="compositionally biased region" description="Low complexity" evidence="1">
    <location>
        <begin position="11"/>
        <end position="22"/>
    </location>
</feature>
<dbReference type="RefSeq" id="WP_318750852.1">
    <property type="nucleotide sequence ID" value="NZ_CP132508.1"/>
</dbReference>
<dbReference type="Gene3D" id="3.40.50.150">
    <property type="entry name" value="Vaccinia Virus protein VP39"/>
    <property type="match status" value="1"/>
</dbReference>
<feature type="domain" description="Methyltransferase" evidence="2">
    <location>
        <begin position="68"/>
        <end position="180"/>
    </location>
</feature>
<dbReference type="EMBL" id="CP132508">
    <property type="protein sequence ID" value="WPD19293.1"/>
    <property type="molecule type" value="Genomic_DNA"/>
</dbReference>
<reference evidence="3 4" key="1">
    <citation type="submission" date="2023-08" db="EMBL/GenBank/DDBJ databases">
        <title>Genome sequence of Thermaerobacter compostii strain Ins1, a spore-forming filamentous bacterium isolated from a deep geothermal reservoir.</title>
        <authorList>
            <person name="Bregnard D."/>
            <person name="Gonzalez D."/>
            <person name="Junier P."/>
        </authorList>
    </citation>
    <scope>NUCLEOTIDE SEQUENCE [LARGE SCALE GENOMIC DNA]</scope>
    <source>
        <strain evidence="3 4">Ins1</strain>
    </source>
</reference>
<keyword evidence="3" id="KW-0489">Methyltransferase</keyword>
<dbReference type="InterPro" id="IPR029063">
    <property type="entry name" value="SAM-dependent_MTases_sf"/>
</dbReference>
<gene>
    <name evidence="3" type="ORF">Q5761_01065</name>
</gene>
<dbReference type="InterPro" id="IPR025714">
    <property type="entry name" value="Methyltranfer_dom"/>
</dbReference>